<feature type="compositionally biased region" description="Polar residues" evidence="1">
    <location>
        <begin position="97"/>
        <end position="109"/>
    </location>
</feature>
<evidence type="ECO:0000313" key="3">
    <source>
        <dbReference type="EMBL" id="BDS10232.1"/>
    </source>
</evidence>
<dbReference type="InterPro" id="IPR002686">
    <property type="entry name" value="Transposase_17"/>
</dbReference>
<dbReference type="PANTHER" id="PTHR36966">
    <property type="entry name" value="REP-ASSOCIATED TYROSINE TRANSPOSASE"/>
    <property type="match status" value="1"/>
</dbReference>
<accession>A0A915YBW0</accession>
<dbReference type="GO" id="GO:0043565">
    <property type="term" value="F:sequence-specific DNA binding"/>
    <property type="evidence" value="ECO:0007669"/>
    <property type="project" value="TreeGrafter"/>
</dbReference>
<dbReference type="PANTHER" id="PTHR36966:SF1">
    <property type="entry name" value="REP-ASSOCIATED TYROSINE TRANSPOSASE"/>
    <property type="match status" value="1"/>
</dbReference>
<feature type="compositionally biased region" description="Basic and acidic residues" evidence="1">
    <location>
        <begin position="110"/>
        <end position="131"/>
    </location>
</feature>
<dbReference type="AlphaFoldDB" id="A0A915YBW0"/>
<keyword evidence="4" id="KW-1185">Reference proteome</keyword>
<dbReference type="GO" id="GO:0006313">
    <property type="term" value="P:DNA transposition"/>
    <property type="evidence" value="ECO:0007669"/>
    <property type="project" value="InterPro"/>
</dbReference>
<feature type="compositionally biased region" description="Polar residues" evidence="1">
    <location>
        <begin position="132"/>
        <end position="141"/>
    </location>
</feature>
<feature type="region of interest" description="Disordered" evidence="1">
    <location>
        <begin position="97"/>
        <end position="166"/>
    </location>
</feature>
<proteinExistence type="predicted"/>
<protein>
    <recommendedName>
        <fullName evidence="2">Transposase IS200-like domain-containing protein</fullName>
    </recommendedName>
</protein>
<evidence type="ECO:0000259" key="2">
    <source>
        <dbReference type="SMART" id="SM01321"/>
    </source>
</evidence>
<dbReference type="SUPFAM" id="SSF143422">
    <property type="entry name" value="Transposase IS200-like"/>
    <property type="match status" value="1"/>
</dbReference>
<dbReference type="InterPro" id="IPR052715">
    <property type="entry name" value="RAYT_transposase"/>
</dbReference>
<dbReference type="RefSeq" id="WP_264791560.1">
    <property type="nucleotide sequence ID" value="NZ_AP026867.1"/>
</dbReference>
<feature type="compositionally biased region" description="Basic residues" evidence="1">
    <location>
        <begin position="148"/>
        <end position="161"/>
    </location>
</feature>
<dbReference type="InterPro" id="IPR036515">
    <property type="entry name" value="Transposase_17_sf"/>
</dbReference>
<dbReference type="EMBL" id="AP026867">
    <property type="protein sequence ID" value="BDS10232.1"/>
    <property type="molecule type" value="Genomic_DNA"/>
</dbReference>
<organism evidence="3 4">
    <name type="scientific">Aureispira anguillae</name>
    <dbReference type="NCBI Taxonomy" id="2864201"/>
    <lineage>
        <taxon>Bacteria</taxon>
        <taxon>Pseudomonadati</taxon>
        <taxon>Bacteroidota</taxon>
        <taxon>Saprospiria</taxon>
        <taxon>Saprospirales</taxon>
        <taxon>Saprospiraceae</taxon>
        <taxon>Aureispira</taxon>
    </lineage>
</organism>
<dbReference type="Proteomes" id="UP001060919">
    <property type="component" value="Chromosome"/>
</dbReference>
<dbReference type="GO" id="GO:0004803">
    <property type="term" value="F:transposase activity"/>
    <property type="evidence" value="ECO:0007669"/>
    <property type="project" value="InterPro"/>
</dbReference>
<gene>
    <name evidence="3" type="ORF">AsAng_0009400</name>
</gene>
<feature type="domain" description="Transposase IS200-like" evidence="2">
    <location>
        <begin position="21"/>
        <end position="225"/>
    </location>
</feature>
<evidence type="ECO:0000256" key="1">
    <source>
        <dbReference type="SAM" id="MobiDB-lite"/>
    </source>
</evidence>
<dbReference type="KEGG" id="aup:AsAng_0009400"/>
<evidence type="ECO:0000313" key="4">
    <source>
        <dbReference type="Proteomes" id="UP001060919"/>
    </source>
</evidence>
<reference evidence="3" key="1">
    <citation type="submission" date="2022-09" db="EMBL/GenBank/DDBJ databases">
        <title>Aureispira anguillicida sp. nov., isolated from Leptocephalus of Japanese eel Anguilla japonica.</title>
        <authorList>
            <person name="Yuasa K."/>
            <person name="Mekata T."/>
            <person name="Ikunari K."/>
        </authorList>
    </citation>
    <scope>NUCLEOTIDE SEQUENCE</scope>
    <source>
        <strain evidence="3">EL160426</strain>
    </source>
</reference>
<sequence length="235" mass="28192">MVYNPKKHNRKSIRLKGYDYTQKGKYFITICCQDRAHLWGEIIEGKLYLNDAGKMIERWYQCLNTKFEDIECGPYIVMPNHFHAIIINKGQTVTVHSCPTESPKQSQNRTIEKADKTKNNQIKKNQERKNQSEVGGNQSVSPYEHPKNKQKRTAPPKKINQRNRPTALPKVIQWFKTMTTNEYIRGVKQLGWSKFRKRVWQRNYWEHIIRTEQSYKKIEEYIHNNPQNWQKDRLR</sequence>
<dbReference type="Gene3D" id="3.30.70.1290">
    <property type="entry name" value="Transposase IS200-like"/>
    <property type="match status" value="1"/>
</dbReference>
<dbReference type="SMART" id="SM01321">
    <property type="entry name" value="Y1_Tnp"/>
    <property type="match status" value="1"/>
</dbReference>
<name>A0A915YBW0_9BACT</name>